<keyword evidence="1" id="KW-0812">Transmembrane</keyword>
<evidence type="ECO:0000313" key="3">
    <source>
        <dbReference type="Proteomes" id="UP000639606"/>
    </source>
</evidence>
<organism evidence="2 3">
    <name type="scientific">Saccharothrix coeruleofusca</name>
    <dbReference type="NCBI Taxonomy" id="33919"/>
    <lineage>
        <taxon>Bacteria</taxon>
        <taxon>Bacillati</taxon>
        <taxon>Actinomycetota</taxon>
        <taxon>Actinomycetes</taxon>
        <taxon>Pseudonocardiales</taxon>
        <taxon>Pseudonocardiaceae</taxon>
        <taxon>Saccharothrix</taxon>
    </lineage>
</organism>
<feature type="transmembrane region" description="Helical" evidence="1">
    <location>
        <begin position="60"/>
        <end position="79"/>
    </location>
</feature>
<keyword evidence="1" id="KW-1133">Transmembrane helix</keyword>
<name>A0A918ANV8_9PSEU</name>
<dbReference type="AlphaFoldDB" id="A0A918ANV8"/>
<gene>
    <name evidence="2" type="ORF">GCM10010185_29890</name>
</gene>
<comment type="caution">
    <text evidence="2">The sequence shown here is derived from an EMBL/GenBank/DDBJ whole genome shotgun (WGS) entry which is preliminary data.</text>
</comment>
<evidence type="ECO:0000313" key="2">
    <source>
        <dbReference type="EMBL" id="GGP55346.1"/>
    </source>
</evidence>
<keyword evidence="1" id="KW-0472">Membrane</keyword>
<accession>A0A918ANV8</accession>
<feature type="transmembrane region" description="Helical" evidence="1">
    <location>
        <begin position="151"/>
        <end position="172"/>
    </location>
</feature>
<proteinExistence type="predicted"/>
<protein>
    <submittedName>
        <fullName evidence="2">Uncharacterized protein</fullName>
    </submittedName>
</protein>
<feature type="transmembrane region" description="Helical" evidence="1">
    <location>
        <begin position="6"/>
        <end position="27"/>
    </location>
</feature>
<feature type="transmembrane region" description="Helical" evidence="1">
    <location>
        <begin position="85"/>
        <end position="104"/>
    </location>
</feature>
<keyword evidence="3" id="KW-1185">Reference proteome</keyword>
<sequence length="237" mass="25612">MRPDNLLLPGFALGLFGLALLVALWPGPRQGTRLLRRWGVARPDEPDVAEAVRYLRRRRFWYPWLFMFLPPVADAARLTESSSTGTWTIVVTVLLGSLLAEVLAQRPSGRGRRTAVLAERRVTDFAPRWAVALYWLAAAGGVAQLAWTGQWVRLATLAGVVLVTWSTVLLAVRRPPSGSAEVDNALRTRSARVSTGLGIAASAVLAAPNTGWITWLAGAIACVWIANPGPTTRAVSA</sequence>
<reference evidence="2" key="2">
    <citation type="submission" date="2020-09" db="EMBL/GenBank/DDBJ databases">
        <authorList>
            <person name="Sun Q."/>
            <person name="Ohkuma M."/>
        </authorList>
    </citation>
    <scope>NUCLEOTIDE SEQUENCE</scope>
    <source>
        <strain evidence="2">JCM 3313</strain>
    </source>
</reference>
<dbReference type="Proteomes" id="UP000639606">
    <property type="component" value="Unassembled WGS sequence"/>
</dbReference>
<feature type="transmembrane region" description="Helical" evidence="1">
    <location>
        <begin position="193"/>
        <end position="226"/>
    </location>
</feature>
<feature type="transmembrane region" description="Helical" evidence="1">
    <location>
        <begin position="125"/>
        <end position="145"/>
    </location>
</feature>
<reference evidence="2" key="1">
    <citation type="journal article" date="2014" name="Int. J. Syst. Evol. Microbiol.">
        <title>Complete genome sequence of Corynebacterium casei LMG S-19264T (=DSM 44701T), isolated from a smear-ripened cheese.</title>
        <authorList>
            <consortium name="US DOE Joint Genome Institute (JGI-PGF)"/>
            <person name="Walter F."/>
            <person name="Albersmeier A."/>
            <person name="Kalinowski J."/>
            <person name="Ruckert C."/>
        </authorList>
    </citation>
    <scope>NUCLEOTIDE SEQUENCE</scope>
    <source>
        <strain evidence="2">JCM 3313</strain>
    </source>
</reference>
<evidence type="ECO:0000256" key="1">
    <source>
        <dbReference type="SAM" id="Phobius"/>
    </source>
</evidence>
<dbReference type="EMBL" id="BMRG01000004">
    <property type="protein sequence ID" value="GGP55346.1"/>
    <property type="molecule type" value="Genomic_DNA"/>
</dbReference>